<name>A0A438K9X0_VITVI</name>
<comment type="caution">
    <text evidence="1">The sequence shown here is derived from an EMBL/GenBank/DDBJ whole genome shotgun (WGS) entry which is preliminary data.</text>
</comment>
<dbReference type="Proteomes" id="UP000288805">
    <property type="component" value="Unassembled WGS sequence"/>
</dbReference>
<sequence>MMESESLGDFMQRFSLALIQIESYSTDAIMQAFKRSIISRTPFFESISKKSLYTMDDLFRRANKYSMLKNNHRAASQQIVAASRTIVSRSSIIPDPPKDFICKRAEKTKLKGHSKPNTGKIGRHLSLRSSSSITASCCPIIQNLDSFCWSNPVGGDASQRDHNCFCEYHKDKGHSTKECCHLHYLVERMVQADQLNKYIHS</sequence>
<reference evidence="1 2" key="1">
    <citation type="journal article" date="2018" name="PLoS Genet.">
        <title>Population sequencing reveals clonal diversity and ancestral inbreeding in the grapevine cultivar Chardonnay.</title>
        <authorList>
            <person name="Roach M.J."/>
            <person name="Johnson D.L."/>
            <person name="Bohlmann J."/>
            <person name="van Vuuren H.J."/>
            <person name="Jones S.J."/>
            <person name="Pretorius I.S."/>
            <person name="Schmidt S.A."/>
            <person name="Borneman A.R."/>
        </authorList>
    </citation>
    <scope>NUCLEOTIDE SEQUENCE [LARGE SCALE GENOMIC DNA]</scope>
    <source>
        <strain evidence="2">cv. Chardonnay</strain>
        <tissue evidence="1">Leaf</tissue>
    </source>
</reference>
<protein>
    <recommendedName>
        <fullName evidence="3">Retrotransposon gag domain-containing protein</fullName>
    </recommendedName>
</protein>
<accession>A0A438K9X0</accession>
<evidence type="ECO:0000313" key="2">
    <source>
        <dbReference type="Proteomes" id="UP000288805"/>
    </source>
</evidence>
<dbReference type="EMBL" id="QGNW01000012">
    <property type="protein sequence ID" value="RVX17994.1"/>
    <property type="molecule type" value="Genomic_DNA"/>
</dbReference>
<organism evidence="1 2">
    <name type="scientific">Vitis vinifera</name>
    <name type="common">Grape</name>
    <dbReference type="NCBI Taxonomy" id="29760"/>
    <lineage>
        <taxon>Eukaryota</taxon>
        <taxon>Viridiplantae</taxon>
        <taxon>Streptophyta</taxon>
        <taxon>Embryophyta</taxon>
        <taxon>Tracheophyta</taxon>
        <taxon>Spermatophyta</taxon>
        <taxon>Magnoliopsida</taxon>
        <taxon>eudicotyledons</taxon>
        <taxon>Gunneridae</taxon>
        <taxon>Pentapetalae</taxon>
        <taxon>rosids</taxon>
        <taxon>Vitales</taxon>
        <taxon>Vitaceae</taxon>
        <taxon>Viteae</taxon>
        <taxon>Vitis</taxon>
    </lineage>
</organism>
<dbReference type="AlphaFoldDB" id="A0A438K9X0"/>
<evidence type="ECO:0000313" key="1">
    <source>
        <dbReference type="EMBL" id="RVX17994.1"/>
    </source>
</evidence>
<evidence type="ECO:0008006" key="3">
    <source>
        <dbReference type="Google" id="ProtNLM"/>
    </source>
</evidence>
<proteinExistence type="predicted"/>
<gene>
    <name evidence="1" type="ORF">CK203_004275</name>
</gene>